<sequence>MKLSSLVVRDPKVNHYNPPHQVPLVAASSFVFGSIEQGMDIFDGKEAGHVYGRFGNPTIDAAAEKIAALEGFGMDKPCYGLFCSSGMAAIATVLLSLCEGGGTVLTQGDLYGGTSSLLDDLSSRGIRRITTDLRNTEKIEDCLADCADICVVYVETPSNPLLRCTDLEYLSDLAHHYGALVVVDNTFATPIIQQPLRLGADVVVHSTTKYLNGHGTGVAGAIVCHDEALMQRFLPTYRLFGGSGNPWDAWMVLNGLKTLAIRMERHCENAQQVASYLCNHSKVAAVHYPGLAGHTDCGTIRKQMSMHGGMLSFEVAGGLDAAMAFMNRLKFCTLTPTLGDVDTLVLHPATMSHRGIPREQRMTYGIKDELVRVSVGIEAVCDILGDLEQAIG</sequence>
<organism evidence="4 5">
    <name type="scientific">Neolewinella maritima</name>
    <dbReference type="NCBI Taxonomy" id="1383882"/>
    <lineage>
        <taxon>Bacteria</taxon>
        <taxon>Pseudomonadati</taxon>
        <taxon>Bacteroidota</taxon>
        <taxon>Saprospiria</taxon>
        <taxon>Saprospirales</taxon>
        <taxon>Lewinellaceae</taxon>
        <taxon>Neolewinella</taxon>
    </lineage>
</organism>
<proteinExistence type="inferred from homology"/>
<dbReference type="EC" id="4.4.1.11" evidence="4"/>
<dbReference type="InterPro" id="IPR015424">
    <property type="entry name" value="PyrdxlP-dep_Trfase"/>
</dbReference>
<dbReference type="PANTHER" id="PTHR11808">
    <property type="entry name" value="TRANS-SULFURATION ENZYME FAMILY MEMBER"/>
    <property type="match status" value="1"/>
</dbReference>
<comment type="similarity">
    <text evidence="3">Belongs to the trans-sulfuration enzymes family.</text>
</comment>
<reference evidence="4" key="1">
    <citation type="submission" date="2021-12" db="EMBL/GenBank/DDBJ databases">
        <authorList>
            <person name="Rodrigo-Torres L."/>
            <person name="Arahal R. D."/>
            <person name="Lucena T."/>
        </authorList>
    </citation>
    <scope>NUCLEOTIDE SEQUENCE</scope>
    <source>
        <strain evidence="4">CECT 8419</strain>
    </source>
</reference>
<evidence type="ECO:0000256" key="1">
    <source>
        <dbReference type="ARBA" id="ARBA00001933"/>
    </source>
</evidence>
<dbReference type="PROSITE" id="PS00868">
    <property type="entry name" value="CYS_MET_METAB_PP"/>
    <property type="match status" value="1"/>
</dbReference>
<evidence type="ECO:0000313" key="4">
    <source>
        <dbReference type="EMBL" id="CAH1001985.1"/>
    </source>
</evidence>
<dbReference type="GO" id="GO:0018826">
    <property type="term" value="F:methionine gamma-lyase activity"/>
    <property type="evidence" value="ECO:0007669"/>
    <property type="project" value="UniProtKB-EC"/>
</dbReference>
<dbReference type="PANTHER" id="PTHR11808:SF80">
    <property type="entry name" value="CYSTATHIONINE GAMMA-LYASE"/>
    <property type="match status" value="1"/>
</dbReference>
<keyword evidence="5" id="KW-1185">Reference proteome</keyword>
<dbReference type="RefSeq" id="WP_238751845.1">
    <property type="nucleotide sequence ID" value="NZ_CAKLPZ010000004.1"/>
</dbReference>
<comment type="caution">
    <text evidence="4">The sequence shown here is derived from an EMBL/GenBank/DDBJ whole genome shotgun (WGS) entry which is preliminary data.</text>
</comment>
<dbReference type="Gene3D" id="3.90.1150.10">
    <property type="entry name" value="Aspartate Aminotransferase, domain 1"/>
    <property type="match status" value="1"/>
</dbReference>
<dbReference type="InterPro" id="IPR015422">
    <property type="entry name" value="PyrdxlP-dep_Trfase_small"/>
</dbReference>
<dbReference type="Proteomes" id="UP000837803">
    <property type="component" value="Unassembled WGS sequence"/>
</dbReference>
<keyword evidence="2 3" id="KW-0663">Pyridoxal phosphate</keyword>
<dbReference type="Gene3D" id="3.40.640.10">
    <property type="entry name" value="Type I PLP-dependent aspartate aminotransferase-like (Major domain)"/>
    <property type="match status" value="1"/>
</dbReference>
<evidence type="ECO:0000256" key="3">
    <source>
        <dbReference type="RuleBase" id="RU362118"/>
    </source>
</evidence>
<dbReference type="PIRSF" id="PIRSF001434">
    <property type="entry name" value="CGS"/>
    <property type="match status" value="1"/>
</dbReference>
<dbReference type="InterPro" id="IPR000277">
    <property type="entry name" value="Cys/Met-Metab_PyrdxlP-dep_enz"/>
</dbReference>
<name>A0ABN8F4W1_9BACT</name>
<dbReference type="Pfam" id="PF01053">
    <property type="entry name" value="Cys_Met_Meta_PP"/>
    <property type="match status" value="1"/>
</dbReference>
<dbReference type="InterPro" id="IPR015421">
    <property type="entry name" value="PyrdxlP-dep_Trfase_major"/>
</dbReference>
<dbReference type="EMBL" id="CAKLPZ010000004">
    <property type="protein sequence ID" value="CAH1001985.1"/>
    <property type="molecule type" value="Genomic_DNA"/>
</dbReference>
<dbReference type="SUPFAM" id="SSF53383">
    <property type="entry name" value="PLP-dependent transferases"/>
    <property type="match status" value="1"/>
</dbReference>
<dbReference type="CDD" id="cd00614">
    <property type="entry name" value="CGS_like"/>
    <property type="match status" value="1"/>
</dbReference>
<comment type="cofactor">
    <cofactor evidence="1 3">
        <name>pyridoxal 5'-phosphate</name>
        <dbReference type="ChEBI" id="CHEBI:597326"/>
    </cofactor>
</comment>
<keyword evidence="4" id="KW-0456">Lyase</keyword>
<dbReference type="InterPro" id="IPR054542">
    <property type="entry name" value="Cys_met_metab_PP"/>
</dbReference>
<gene>
    <name evidence="4" type="ORF">LEM8419_02900</name>
</gene>
<accession>A0ABN8F4W1</accession>
<protein>
    <submittedName>
        <fullName evidence="4">L-methionine gamma-lyase</fullName>
        <ecNumber evidence="4">4.4.1.11</ecNumber>
    </submittedName>
</protein>
<evidence type="ECO:0000256" key="2">
    <source>
        <dbReference type="ARBA" id="ARBA00022898"/>
    </source>
</evidence>
<evidence type="ECO:0000313" key="5">
    <source>
        <dbReference type="Proteomes" id="UP000837803"/>
    </source>
</evidence>